<comment type="subcellular location">
    <subcellularLocation>
        <location evidence="1">Membrane</location>
        <topology evidence="1">Multi-pass membrane protein</topology>
    </subcellularLocation>
</comment>
<feature type="transmembrane region" description="Helical" evidence="5">
    <location>
        <begin position="282"/>
        <end position="310"/>
    </location>
</feature>
<evidence type="ECO:0000256" key="2">
    <source>
        <dbReference type="ARBA" id="ARBA00022692"/>
    </source>
</evidence>
<feature type="transmembrane region" description="Helical" evidence="5">
    <location>
        <begin position="154"/>
        <end position="178"/>
    </location>
</feature>
<dbReference type="EMBL" id="CP036432">
    <property type="protein sequence ID" value="QDV85821.1"/>
    <property type="molecule type" value="Genomic_DNA"/>
</dbReference>
<dbReference type="Pfam" id="PF13520">
    <property type="entry name" value="AA_permease_2"/>
    <property type="match status" value="1"/>
</dbReference>
<evidence type="ECO:0000256" key="5">
    <source>
        <dbReference type="SAM" id="Phobius"/>
    </source>
</evidence>
<feature type="transmembrane region" description="Helical" evidence="5">
    <location>
        <begin position="93"/>
        <end position="112"/>
    </location>
</feature>
<keyword evidence="2 5" id="KW-0812">Transmembrane</keyword>
<evidence type="ECO:0000256" key="1">
    <source>
        <dbReference type="ARBA" id="ARBA00004141"/>
    </source>
</evidence>
<sequence length="613" mass="67574">MSEPTTGDSHPTSHKHGGLGQLASTAICGNDITSSCLYVSALAIGYAGRWAPVCLLLVAGTLYLFRSIYAEVVGALPLNGGAYNALLNTTSKYRASIAACLTILSYMATAVISSNEAMHYLHSLWHGLPVIPATIGLLAVFMCLAIVGITESAVVAIGIFVFHLFSMLLLMSVGIYSLTQFGLDIFWANMRTPTVGGFGHALFFGFAAAMLGISGFESSANFVEEQAEGVFPKTLRNMWIAVTVLNPGMAILALAVVPIPQVAEQYQNTLLSHMGETSGGSWLAWLISIDAILVLSGATLTSYVGVTGLVGRMTLDRCLPRALSKLNRRKTPYRIIVTFFVLCVSVLLITGGELKSLAAVYTLSFLSVMAFFAIGNLLLKIKRPRLPRPTEAGYPTLLVALTAVTVAILGNARLNQAYLIVFLEYFAPTLLVVTIMLTRLKLLELLVFFTDRVRRAIGRERKDAFDKQHFTQARWWRRIGIRIRWIEDWMYRKIQEVSAQQIVFFTRGDSLGNLNRVMQYIEDNEHTDRVRIVTVVQAGEQEPPELAEQLKFLDKAYPEIDIEYVKLEGEFSPRLIHELSGQWSIPTNLMFVGSPGDHFMFGISELGGVRLII</sequence>
<dbReference type="PANTHER" id="PTHR43243:SF11">
    <property type="entry name" value="AMINO ACID PERMEASE_ SLC12A DOMAIN-CONTAINING PROTEIN"/>
    <property type="match status" value="1"/>
</dbReference>
<accession>A0ABX5XWZ2</accession>
<reference evidence="6 7" key="1">
    <citation type="submission" date="2019-02" db="EMBL/GenBank/DDBJ databases">
        <title>Deep-cultivation of Planctomycetes and their phenomic and genomic characterization uncovers novel biology.</title>
        <authorList>
            <person name="Wiegand S."/>
            <person name="Jogler M."/>
            <person name="Boedeker C."/>
            <person name="Pinto D."/>
            <person name="Vollmers J."/>
            <person name="Rivas-Marin E."/>
            <person name="Kohn T."/>
            <person name="Peeters S.H."/>
            <person name="Heuer A."/>
            <person name="Rast P."/>
            <person name="Oberbeckmann S."/>
            <person name="Bunk B."/>
            <person name="Jeske O."/>
            <person name="Meyerdierks A."/>
            <person name="Storesund J.E."/>
            <person name="Kallscheuer N."/>
            <person name="Luecker S."/>
            <person name="Lage O.M."/>
            <person name="Pohl T."/>
            <person name="Merkel B.J."/>
            <person name="Hornburger P."/>
            <person name="Mueller R.-W."/>
            <person name="Bruemmer F."/>
            <person name="Labrenz M."/>
            <person name="Spormann A.M."/>
            <person name="Op den Camp H."/>
            <person name="Overmann J."/>
            <person name="Amann R."/>
            <person name="Jetten M.S.M."/>
            <person name="Mascher T."/>
            <person name="Medema M.H."/>
            <person name="Devos D.P."/>
            <person name="Kaster A.-K."/>
            <person name="Ovreas L."/>
            <person name="Rohde M."/>
            <person name="Galperin M.Y."/>
            <person name="Jogler C."/>
        </authorList>
    </citation>
    <scope>NUCLEOTIDE SEQUENCE [LARGE SCALE GENOMIC DNA]</scope>
    <source>
        <strain evidence="6 7">TBK1r</strain>
    </source>
</reference>
<dbReference type="Gene3D" id="1.20.1740.10">
    <property type="entry name" value="Amino acid/polyamine transporter I"/>
    <property type="match status" value="1"/>
</dbReference>
<evidence type="ECO:0000313" key="6">
    <source>
        <dbReference type="EMBL" id="QDV85821.1"/>
    </source>
</evidence>
<dbReference type="Proteomes" id="UP000318081">
    <property type="component" value="Chromosome"/>
</dbReference>
<organism evidence="6 7">
    <name type="scientific">Stieleria magnilauensis</name>
    <dbReference type="NCBI Taxonomy" id="2527963"/>
    <lineage>
        <taxon>Bacteria</taxon>
        <taxon>Pseudomonadati</taxon>
        <taxon>Planctomycetota</taxon>
        <taxon>Planctomycetia</taxon>
        <taxon>Pirellulales</taxon>
        <taxon>Pirellulaceae</taxon>
        <taxon>Stieleria</taxon>
    </lineage>
</organism>
<feature type="transmembrane region" description="Helical" evidence="5">
    <location>
        <begin position="124"/>
        <end position="147"/>
    </location>
</feature>
<feature type="transmembrane region" description="Helical" evidence="5">
    <location>
        <begin position="391"/>
        <end position="410"/>
    </location>
</feature>
<keyword evidence="7" id="KW-1185">Reference proteome</keyword>
<protein>
    <submittedName>
        <fullName evidence="6">Amino acid permease YhdG</fullName>
    </submittedName>
</protein>
<dbReference type="RefSeq" id="WP_145216071.1">
    <property type="nucleotide sequence ID" value="NZ_CP036432.1"/>
</dbReference>
<dbReference type="InterPro" id="IPR002293">
    <property type="entry name" value="AA/rel_permease1"/>
</dbReference>
<evidence type="ECO:0000313" key="7">
    <source>
        <dbReference type="Proteomes" id="UP000318081"/>
    </source>
</evidence>
<name>A0ABX5XWZ2_9BACT</name>
<feature type="transmembrane region" description="Helical" evidence="5">
    <location>
        <begin position="358"/>
        <end position="379"/>
    </location>
</feature>
<proteinExistence type="predicted"/>
<feature type="transmembrane region" description="Helical" evidence="5">
    <location>
        <begin position="47"/>
        <end position="65"/>
    </location>
</feature>
<feature type="transmembrane region" description="Helical" evidence="5">
    <location>
        <begin position="331"/>
        <end position="352"/>
    </location>
</feature>
<dbReference type="PANTHER" id="PTHR43243">
    <property type="entry name" value="INNER MEMBRANE TRANSPORTER YGJI-RELATED"/>
    <property type="match status" value="1"/>
</dbReference>
<evidence type="ECO:0000256" key="3">
    <source>
        <dbReference type="ARBA" id="ARBA00022989"/>
    </source>
</evidence>
<feature type="transmembrane region" description="Helical" evidence="5">
    <location>
        <begin position="237"/>
        <end position="262"/>
    </location>
</feature>
<evidence type="ECO:0000256" key="4">
    <source>
        <dbReference type="ARBA" id="ARBA00023136"/>
    </source>
</evidence>
<gene>
    <name evidence="6" type="primary">yhdG</name>
    <name evidence="6" type="ORF">TBK1r_48370</name>
</gene>
<feature type="transmembrane region" description="Helical" evidence="5">
    <location>
        <begin position="198"/>
        <end position="216"/>
    </location>
</feature>
<keyword evidence="4 5" id="KW-0472">Membrane</keyword>
<keyword evidence="3 5" id="KW-1133">Transmembrane helix</keyword>